<dbReference type="Proteomes" id="UP000029713">
    <property type="component" value="Unassembled WGS sequence"/>
</dbReference>
<sequence length="201" mass="20687">MTELSQSPLGADVALAARAGRYALDEVGALTIGDLDRPTPCADWDVRSVVAHLADVADALAGLLATGRLTMPGSPARPADDPVAGAQRRVQQLLDQLQAAGEQGSDGHPAPWAAEAAHGAAIEFTVHGWDVAAARGRAHQMPADLAGDVLALAGRLLDDSARGASFAARVTSGPDESPVERLVAFMGRDTARWTRSLTAGA</sequence>
<name>A0A098YDJ1_9ACTN</name>
<dbReference type="Pfam" id="PF11716">
    <property type="entry name" value="MDMPI_N"/>
    <property type="match status" value="1"/>
</dbReference>
<dbReference type="Gene3D" id="1.20.120.450">
    <property type="entry name" value="dinb family like domain"/>
    <property type="match status" value="1"/>
</dbReference>
<dbReference type="GO" id="GO:0046872">
    <property type="term" value="F:metal ion binding"/>
    <property type="evidence" value="ECO:0007669"/>
    <property type="project" value="InterPro"/>
</dbReference>
<proteinExistence type="predicted"/>
<dbReference type="EMBL" id="JPMX01000003">
    <property type="protein sequence ID" value="KGH48554.1"/>
    <property type="molecule type" value="Genomic_DNA"/>
</dbReference>
<evidence type="ECO:0000259" key="1">
    <source>
        <dbReference type="Pfam" id="PF11716"/>
    </source>
</evidence>
<evidence type="ECO:0000313" key="3">
    <source>
        <dbReference type="Proteomes" id="UP000029713"/>
    </source>
</evidence>
<reference evidence="2 3" key="1">
    <citation type="submission" date="2014-07" db="EMBL/GenBank/DDBJ databases">
        <title>Biosystematic studies on Modestobacter strains isolated from extreme hyper-arid desert soil and from historic building.</title>
        <authorList>
            <person name="Bukarasam K."/>
            <person name="Bull A."/>
            <person name="Girard G."/>
            <person name="van Wezel G."/>
            <person name="Goodfellow M."/>
        </authorList>
    </citation>
    <scope>NUCLEOTIDE SEQUENCE [LARGE SCALE GENOMIC DNA]</scope>
    <source>
        <strain evidence="2 3">KNN45-2b</strain>
    </source>
</reference>
<feature type="domain" description="Mycothiol-dependent maleylpyruvate isomerase metal-binding" evidence="1">
    <location>
        <begin position="18"/>
        <end position="132"/>
    </location>
</feature>
<gene>
    <name evidence="2" type="ORF">IN07_00875</name>
</gene>
<keyword evidence="3" id="KW-1185">Reference proteome</keyword>
<dbReference type="RefSeq" id="WP_036332618.1">
    <property type="nucleotide sequence ID" value="NZ_JPMX01000003.1"/>
</dbReference>
<organism evidence="2 3">
    <name type="scientific">Modestobacter caceresii</name>
    <dbReference type="NCBI Taxonomy" id="1522368"/>
    <lineage>
        <taxon>Bacteria</taxon>
        <taxon>Bacillati</taxon>
        <taxon>Actinomycetota</taxon>
        <taxon>Actinomycetes</taxon>
        <taxon>Geodermatophilales</taxon>
        <taxon>Geodermatophilaceae</taxon>
        <taxon>Modestobacter</taxon>
    </lineage>
</organism>
<dbReference type="InterPro" id="IPR017517">
    <property type="entry name" value="Maleyloyr_isom"/>
</dbReference>
<dbReference type="STRING" id="1522368.IN07_00875"/>
<dbReference type="AlphaFoldDB" id="A0A098YDJ1"/>
<dbReference type="SUPFAM" id="SSF109854">
    <property type="entry name" value="DinB/YfiT-like putative metalloenzymes"/>
    <property type="match status" value="1"/>
</dbReference>
<dbReference type="InterPro" id="IPR024344">
    <property type="entry name" value="MDMPI_metal-binding"/>
</dbReference>
<dbReference type="NCBIfam" id="TIGR03083">
    <property type="entry name" value="maleylpyruvate isomerase family mycothiol-dependent enzyme"/>
    <property type="match status" value="1"/>
</dbReference>
<accession>A0A098YDJ1</accession>
<dbReference type="InterPro" id="IPR034660">
    <property type="entry name" value="DinB/YfiT-like"/>
</dbReference>
<comment type="caution">
    <text evidence="2">The sequence shown here is derived from an EMBL/GenBank/DDBJ whole genome shotgun (WGS) entry which is preliminary data.</text>
</comment>
<protein>
    <recommendedName>
        <fullName evidence="1">Mycothiol-dependent maleylpyruvate isomerase metal-binding domain-containing protein</fullName>
    </recommendedName>
</protein>
<evidence type="ECO:0000313" key="2">
    <source>
        <dbReference type="EMBL" id="KGH48554.1"/>
    </source>
</evidence>